<dbReference type="GO" id="GO:0006107">
    <property type="term" value="P:oxaloacetate metabolic process"/>
    <property type="evidence" value="ECO:0007669"/>
    <property type="project" value="TreeGrafter"/>
</dbReference>
<sequence length="282" mass="30751">MSTTATAPNPFKIALVQMLCGADKQANLDNAASHIETAADNGAKLVILPECFNSPYGTKFFPEYAEPIPGPSTSALAAVAKKRGIYLIGGSIPERDQDKLYNTSTVFDTRGELIAKHRKVHLFDIDVPGKIRFQESETLTAGNALTVVETEFCKIGLAICYDIRFPELALLSVKQGCKFLVYPGAFNMTTGPMHWELLARARAVDNQAFVAVVSPARDVDSGYVAWGHSTVVNPWGDIVAKTDHTPGIVYADIDLSIVDAARSAIPVQFQKRTDMYKVELQQ</sequence>
<dbReference type="FunCoup" id="A0A0D2WUJ5">
    <property type="interactions" value="254"/>
</dbReference>
<evidence type="ECO:0000256" key="1">
    <source>
        <dbReference type="ARBA" id="ARBA00010613"/>
    </source>
</evidence>
<name>A0A0D2WUJ5_CAPO3</name>
<reference evidence="5" key="1">
    <citation type="submission" date="2011-02" db="EMBL/GenBank/DDBJ databases">
        <title>The Genome Sequence of Capsaspora owczarzaki ATCC 30864.</title>
        <authorList>
            <person name="Russ C."/>
            <person name="Cuomo C."/>
            <person name="Burger G."/>
            <person name="Gray M.W."/>
            <person name="Holland P.W.H."/>
            <person name="King N."/>
            <person name="Lang F.B.F."/>
            <person name="Roger A.J."/>
            <person name="Ruiz-Trillo I."/>
            <person name="Young S.K."/>
            <person name="Zeng Q."/>
            <person name="Gargeya S."/>
            <person name="Alvarado L."/>
            <person name="Berlin A."/>
            <person name="Chapman S.B."/>
            <person name="Chen Z."/>
            <person name="Freedman E."/>
            <person name="Gellesch M."/>
            <person name="Goldberg J."/>
            <person name="Griggs A."/>
            <person name="Gujja S."/>
            <person name="Heilman E."/>
            <person name="Heiman D."/>
            <person name="Howarth C."/>
            <person name="Mehta T."/>
            <person name="Neiman D."/>
            <person name="Pearson M."/>
            <person name="Roberts A."/>
            <person name="Saif S."/>
            <person name="Shea T."/>
            <person name="Shenoy N."/>
            <person name="Sisk P."/>
            <person name="Stolte C."/>
            <person name="Sykes S."/>
            <person name="White J."/>
            <person name="Yandava C."/>
            <person name="Haas B."/>
            <person name="Nusbaum C."/>
            <person name="Birren B."/>
        </authorList>
    </citation>
    <scope>NUCLEOTIDE SEQUENCE</scope>
    <source>
        <strain evidence="5">ATCC 30864</strain>
    </source>
</reference>
<organism evidence="4 5">
    <name type="scientific">Capsaspora owczarzaki (strain ATCC 30864)</name>
    <dbReference type="NCBI Taxonomy" id="595528"/>
    <lineage>
        <taxon>Eukaryota</taxon>
        <taxon>Filasterea</taxon>
        <taxon>Capsaspora</taxon>
    </lineage>
</organism>
<protein>
    <submittedName>
        <fullName evidence="4">Nitrilase</fullName>
    </submittedName>
</protein>
<dbReference type="PhylomeDB" id="A0A0D2WUJ5"/>
<dbReference type="AlphaFoldDB" id="A0A0D2WUJ5"/>
<dbReference type="Pfam" id="PF00795">
    <property type="entry name" value="CN_hydrolase"/>
    <property type="match status" value="1"/>
</dbReference>
<evidence type="ECO:0000259" key="3">
    <source>
        <dbReference type="PROSITE" id="PS50263"/>
    </source>
</evidence>
<dbReference type="PROSITE" id="PS50263">
    <property type="entry name" value="CN_HYDROLASE"/>
    <property type="match status" value="1"/>
</dbReference>
<keyword evidence="2" id="KW-0378">Hydrolase</keyword>
<proteinExistence type="inferred from homology"/>
<dbReference type="InterPro" id="IPR003010">
    <property type="entry name" value="C-N_Hydrolase"/>
</dbReference>
<dbReference type="InterPro" id="IPR001110">
    <property type="entry name" value="UPF0012_CS"/>
</dbReference>
<accession>A0A0D2WUJ5</accession>
<dbReference type="CDD" id="cd07572">
    <property type="entry name" value="nit"/>
    <property type="match status" value="1"/>
</dbReference>
<dbReference type="GO" id="GO:0006541">
    <property type="term" value="P:glutamine metabolic process"/>
    <property type="evidence" value="ECO:0007669"/>
    <property type="project" value="TreeGrafter"/>
</dbReference>
<dbReference type="Gene3D" id="3.60.110.10">
    <property type="entry name" value="Carbon-nitrogen hydrolase"/>
    <property type="match status" value="1"/>
</dbReference>
<dbReference type="FunFam" id="3.60.110.10:FF:000002">
    <property type="entry name" value="Nitrilase family member 2"/>
    <property type="match status" value="1"/>
</dbReference>
<evidence type="ECO:0000256" key="2">
    <source>
        <dbReference type="ARBA" id="ARBA00022801"/>
    </source>
</evidence>
<keyword evidence="5" id="KW-1185">Reference proteome</keyword>
<dbReference type="PANTHER" id="PTHR23088:SF30">
    <property type="entry name" value="OMEGA-AMIDASE NIT2"/>
    <property type="match status" value="1"/>
</dbReference>
<dbReference type="eggNOG" id="KOG0806">
    <property type="taxonomic scope" value="Eukaryota"/>
</dbReference>
<dbReference type="InParanoid" id="A0A0D2WUJ5"/>
<dbReference type="EMBL" id="KE346369">
    <property type="protein sequence ID" value="KJE95623.1"/>
    <property type="molecule type" value="Genomic_DNA"/>
</dbReference>
<dbReference type="Proteomes" id="UP000008743">
    <property type="component" value="Unassembled WGS sequence"/>
</dbReference>
<evidence type="ECO:0000313" key="5">
    <source>
        <dbReference type="Proteomes" id="UP000008743"/>
    </source>
</evidence>
<dbReference type="GO" id="GO:0050152">
    <property type="term" value="F:omega-amidase activity"/>
    <property type="evidence" value="ECO:0007669"/>
    <property type="project" value="TreeGrafter"/>
</dbReference>
<dbReference type="InterPro" id="IPR045254">
    <property type="entry name" value="Nit1/2_C-N_Hydrolase"/>
</dbReference>
<dbReference type="OrthoDB" id="10250282at2759"/>
<gene>
    <name evidence="4" type="ORF">CAOG_006056</name>
</gene>
<feature type="domain" description="CN hydrolase" evidence="3">
    <location>
        <begin position="11"/>
        <end position="255"/>
    </location>
</feature>
<dbReference type="PANTHER" id="PTHR23088">
    <property type="entry name" value="NITRILASE-RELATED"/>
    <property type="match status" value="1"/>
</dbReference>
<dbReference type="InterPro" id="IPR036526">
    <property type="entry name" value="C-N_Hydrolase_sf"/>
</dbReference>
<dbReference type="SUPFAM" id="SSF56317">
    <property type="entry name" value="Carbon-nitrogen hydrolase"/>
    <property type="match status" value="1"/>
</dbReference>
<evidence type="ECO:0000313" key="4">
    <source>
        <dbReference type="EMBL" id="KJE95623.1"/>
    </source>
</evidence>
<dbReference type="STRING" id="595528.A0A0D2WUJ5"/>
<dbReference type="GO" id="GO:0005739">
    <property type="term" value="C:mitochondrion"/>
    <property type="evidence" value="ECO:0007669"/>
    <property type="project" value="TreeGrafter"/>
</dbReference>
<comment type="similarity">
    <text evidence="1">Belongs to the carbon-nitrogen hydrolase superfamily. NIT1/NIT2 family.</text>
</comment>
<dbReference type="GO" id="GO:0006528">
    <property type="term" value="P:asparagine metabolic process"/>
    <property type="evidence" value="ECO:0007669"/>
    <property type="project" value="TreeGrafter"/>
</dbReference>
<dbReference type="PROSITE" id="PS01227">
    <property type="entry name" value="UPF0012"/>
    <property type="match status" value="1"/>
</dbReference>